<feature type="compositionally biased region" description="Polar residues" evidence="1">
    <location>
        <begin position="1008"/>
        <end position="1021"/>
    </location>
</feature>
<feature type="compositionally biased region" description="Basic residues" evidence="1">
    <location>
        <begin position="1052"/>
        <end position="1068"/>
    </location>
</feature>
<feature type="compositionally biased region" description="Polar residues" evidence="1">
    <location>
        <begin position="921"/>
        <end position="931"/>
    </location>
</feature>
<feature type="compositionally biased region" description="Basic and acidic residues" evidence="1">
    <location>
        <begin position="968"/>
        <end position="979"/>
    </location>
</feature>
<proteinExistence type="predicted"/>
<feature type="region of interest" description="Disordered" evidence="1">
    <location>
        <begin position="511"/>
        <end position="549"/>
    </location>
</feature>
<accession>A0AAD9DH02</accession>
<gene>
    <name evidence="3" type="ORF">QTG54_003394</name>
</gene>
<sequence>MVQGRVVRPLMMGGHPSSSSKEQLQENHQPHRKSSKRRPSDRRRSQDDMHTLHIGKGSDLSRYSSRRYDRPKKKKNSSTMSRMKSIFSFGSSMDKFRQTDDNKFYPSSDTNVDYMESQGRHGNSRLRKRDHRLSPQEIRRPFVVPSFATLSQRADLWIITAVSSCVSLASLAQLLSASNDTLSTPNRKFAFSTSVISFIIAFALGAAFRYAPFRHSVTRSRSIISPPSRRLDFYGSPIIAGIRTAISQSYISIELLLVSILSLFWTIAIPIIVDGINHLGQGGQDPLAVFGMEIWNANLFYSSWISAILIGYIYIELLTSTDRYGTMPSSSSTSSGATSWKENTFSKRWVLLTLSSIVVLSSSVTVYGSNLCDGDILKGTVYCRKALLGVLVGGFVQLVCCCCVGVLYRIRNMGYTSSSSSYYYDSRGRRRKVNKRQMMKKMSVWKREKYSLYFGIISLIVQSINVALLTDPIGGGPGNSSGSLYFASWVSFFLVFEMCLRYLELHTTSTGRKVKRKSEKASAPDDTDHSDVTFASEEEEELPPEEQSTVMRILRNGSMGSRSSSGAPVYEEVDSFSAESPRYAIMPQASYRVQPPPPAPSPPENNTTREALRPQIEPEEETKTSPNSSSRDFLNESVKDFSIGSRKSSPDPSGDRPRALPPYSVGSASDDISNDELFQQVSQAQSYVTQESNVSEELDEPRIFIPQRHDVMQGSRHNLNNSSNLSPLNEDSKEGRRSSDSQLRSRSGSERSASRSGSERSGSRQSGSRQSGSRQSGSYHSGSRQSGSYQNGSRQSGSKYSSEESQELEQIPPPPVYRPTKAVRQKSQSSLRSKSKSKSRSRSGSRGKSRNGSRESRRSRSRGNPDVYTDPDHDSAEGSPATQSRSKSTKSGKKNGPPPPPFQREVDEPPPQYFADKQNRRPVTSVFTKSGSFGDESVVSDPTLDACFHNVPAPVPTRNTASAQIPRNRSDPSFDKDKSVTSSPPEGSRSSGQYRRSSSDELPPSEENVPNGSEGSGNEQVDNIVAAALAYAEKTHSLSSVPQGSSPAPQSRKAKKRQSGSSRRRRRKSDPEIRASQTSGASSGFGSAVGSAAVSGASLHSFYSGDKPNEKTSQEDLGDSIRSNPTIPSVADMVSAALAYAEESRGRGRASAQKPAEKSEKSQSSSKHSSKHTKSVGSMFSDSDYDSEADEKSEFDC</sequence>
<feature type="compositionally biased region" description="Basic and acidic residues" evidence="1">
    <location>
        <begin position="730"/>
        <end position="739"/>
    </location>
</feature>
<feature type="compositionally biased region" description="Low complexity" evidence="1">
    <location>
        <begin position="763"/>
        <end position="790"/>
    </location>
</feature>
<feature type="compositionally biased region" description="Basic and acidic residues" evidence="1">
    <location>
        <begin position="42"/>
        <end position="51"/>
    </location>
</feature>
<protein>
    <submittedName>
        <fullName evidence="3">Uncharacterized protein</fullName>
    </submittedName>
</protein>
<comment type="caution">
    <text evidence="3">The sequence shown here is derived from an EMBL/GenBank/DDBJ whole genome shotgun (WGS) entry which is preliminary data.</text>
</comment>
<feature type="region of interest" description="Disordered" evidence="1">
    <location>
        <begin position="1141"/>
        <end position="1197"/>
    </location>
</feature>
<feature type="compositionally biased region" description="Low complexity" evidence="1">
    <location>
        <begin position="1079"/>
        <end position="1098"/>
    </location>
</feature>
<feature type="compositionally biased region" description="Polar residues" evidence="1">
    <location>
        <begin position="1037"/>
        <end position="1049"/>
    </location>
</feature>
<evidence type="ECO:0000256" key="2">
    <source>
        <dbReference type="SAM" id="Phobius"/>
    </source>
</evidence>
<reference evidence="3" key="1">
    <citation type="submission" date="2023-06" db="EMBL/GenBank/DDBJ databases">
        <title>Survivors Of The Sea: Transcriptome response of Skeletonema marinoi to long-term dormancy.</title>
        <authorList>
            <person name="Pinder M.I.M."/>
            <person name="Kourtchenko O."/>
            <person name="Robertson E.K."/>
            <person name="Larsson T."/>
            <person name="Maumus F."/>
            <person name="Osuna-Cruz C.M."/>
            <person name="Vancaester E."/>
            <person name="Stenow R."/>
            <person name="Vandepoele K."/>
            <person name="Ploug H."/>
            <person name="Bruchert V."/>
            <person name="Godhe A."/>
            <person name="Topel M."/>
        </authorList>
    </citation>
    <scope>NUCLEOTIDE SEQUENCE</scope>
    <source>
        <strain evidence="3">R05AC</strain>
    </source>
</reference>
<feature type="region of interest" description="Disordered" evidence="1">
    <location>
        <begin position="100"/>
        <end position="129"/>
    </location>
</feature>
<feature type="transmembrane region" description="Helical" evidence="2">
    <location>
        <begin position="349"/>
        <end position="367"/>
    </location>
</feature>
<name>A0AAD9DH02_9STRA</name>
<evidence type="ECO:0000256" key="1">
    <source>
        <dbReference type="SAM" id="MobiDB-lite"/>
    </source>
</evidence>
<evidence type="ECO:0000313" key="3">
    <source>
        <dbReference type="EMBL" id="KAK1745470.1"/>
    </source>
</evidence>
<keyword evidence="2" id="KW-0812">Transmembrane</keyword>
<keyword evidence="4" id="KW-1185">Reference proteome</keyword>
<evidence type="ECO:0000313" key="4">
    <source>
        <dbReference type="Proteomes" id="UP001224775"/>
    </source>
</evidence>
<keyword evidence="2" id="KW-1133">Transmembrane helix</keyword>
<feature type="compositionally biased region" description="Basic and acidic residues" evidence="1">
    <location>
        <begin position="747"/>
        <end position="762"/>
    </location>
</feature>
<dbReference type="EMBL" id="JATAAI010000005">
    <property type="protein sequence ID" value="KAK1745470.1"/>
    <property type="molecule type" value="Genomic_DNA"/>
</dbReference>
<feature type="compositionally biased region" description="Low complexity" evidence="1">
    <location>
        <begin position="718"/>
        <end position="729"/>
    </location>
</feature>
<feature type="compositionally biased region" description="Low complexity" evidence="1">
    <location>
        <begin position="987"/>
        <end position="996"/>
    </location>
</feature>
<feature type="transmembrane region" description="Helical" evidence="2">
    <location>
        <begin position="189"/>
        <end position="211"/>
    </location>
</feature>
<feature type="compositionally biased region" description="Polar residues" evidence="1">
    <location>
        <begin position="957"/>
        <end position="967"/>
    </location>
</feature>
<dbReference type="AlphaFoldDB" id="A0AAD9DH02"/>
<feature type="transmembrane region" description="Helical" evidence="2">
    <location>
        <begin position="450"/>
        <end position="470"/>
    </location>
</feature>
<feature type="region of interest" description="Disordered" evidence="1">
    <location>
        <begin position="1"/>
        <end position="83"/>
    </location>
</feature>
<feature type="compositionally biased region" description="Basic and acidic residues" evidence="1">
    <location>
        <begin position="519"/>
        <end position="531"/>
    </location>
</feature>
<feature type="compositionally biased region" description="Pro residues" evidence="1">
    <location>
        <begin position="594"/>
        <end position="603"/>
    </location>
</feature>
<keyword evidence="2" id="KW-0472">Membrane</keyword>
<feature type="compositionally biased region" description="Basic residues" evidence="1">
    <location>
        <begin position="833"/>
        <end position="851"/>
    </location>
</feature>
<feature type="transmembrane region" description="Helical" evidence="2">
    <location>
        <begin position="156"/>
        <end position="177"/>
    </location>
</feature>
<feature type="compositionally biased region" description="Polar residues" evidence="1">
    <location>
        <begin position="666"/>
        <end position="693"/>
    </location>
</feature>
<feature type="region of interest" description="Disordered" evidence="1">
    <location>
        <begin position="590"/>
        <end position="1128"/>
    </location>
</feature>
<feature type="transmembrane region" description="Helical" evidence="2">
    <location>
        <begin position="253"/>
        <end position="273"/>
    </location>
</feature>
<feature type="transmembrane region" description="Helical" evidence="2">
    <location>
        <begin position="293"/>
        <end position="315"/>
    </location>
</feature>
<feature type="transmembrane region" description="Helical" evidence="2">
    <location>
        <begin position="387"/>
        <end position="408"/>
    </location>
</feature>
<dbReference type="Proteomes" id="UP001224775">
    <property type="component" value="Unassembled WGS sequence"/>
</dbReference>
<feature type="compositionally biased region" description="Basic residues" evidence="1">
    <location>
        <begin position="30"/>
        <end position="41"/>
    </location>
</feature>
<organism evidence="3 4">
    <name type="scientific">Skeletonema marinoi</name>
    <dbReference type="NCBI Taxonomy" id="267567"/>
    <lineage>
        <taxon>Eukaryota</taxon>
        <taxon>Sar</taxon>
        <taxon>Stramenopiles</taxon>
        <taxon>Ochrophyta</taxon>
        <taxon>Bacillariophyta</taxon>
        <taxon>Coscinodiscophyceae</taxon>
        <taxon>Thalassiosirophycidae</taxon>
        <taxon>Thalassiosirales</taxon>
        <taxon>Skeletonemataceae</taxon>
        <taxon>Skeletonema</taxon>
        <taxon>Skeletonema marinoi-dohrnii complex</taxon>
    </lineage>
</organism>
<feature type="compositionally biased region" description="Polar residues" evidence="1">
    <location>
        <begin position="791"/>
        <end position="800"/>
    </location>
</feature>